<dbReference type="InterPro" id="IPR056302">
    <property type="entry name" value="CHD1-2/Hrp3_HTH"/>
</dbReference>
<dbReference type="SMART" id="SM00298">
    <property type="entry name" value="CHROMO"/>
    <property type="match status" value="2"/>
</dbReference>
<evidence type="ECO:0000256" key="9">
    <source>
        <dbReference type="SAM" id="MobiDB-lite"/>
    </source>
</evidence>
<dbReference type="Pfam" id="PF00385">
    <property type="entry name" value="Chromo"/>
    <property type="match status" value="1"/>
</dbReference>
<feature type="region of interest" description="Disordered" evidence="9">
    <location>
        <begin position="1406"/>
        <end position="1508"/>
    </location>
</feature>
<dbReference type="SMART" id="SM01176">
    <property type="entry name" value="DUF4208"/>
    <property type="match status" value="1"/>
</dbReference>
<feature type="region of interest" description="Disordered" evidence="9">
    <location>
        <begin position="1345"/>
        <end position="1376"/>
    </location>
</feature>
<dbReference type="GO" id="GO:0140658">
    <property type="term" value="F:ATP-dependent chromatin remodeler activity"/>
    <property type="evidence" value="ECO:0007669"/>
    <property type="project" value="TreeGrafter"/>
</dbReference>
<dbReference type="GO" id="GO:0004386">
    <property type="term" value="F:helicase activity"/>
    <property type="evidence" value="ECO:0007669"/>
    <property type="project" value="UniProtKB-KW"/>
</dbReference>
<feature type="compositionally biased region" description="Basic and acidic residues" evidence="9">
    <location>
        <begin position="1770"/>
        <end position="1816"/>
    </location>
</feature>
<keyword evidence="8" id="KW-0539">Nucleus</keyword>
<feature type="domain" description="Chromo" evidence="10">
    <location>
        <begin position="414"/>
        <end position="481"/>
    </location>
</feature>
<evidence type="ECO:0000259" key="11">
    <source>
        <dbReference type="PROSITE" id="PS51192"/>
    </source>
</evidence>
<feature type="region of interest" description="Disordered" evidence="9">
    <location>
        <begin position="1611"/>
        <end position="1816"/>
    </location>
</feature>
<dbReference type="PROSITE" id="PS51194">
    <property type="entry name" value="HELICASE_CTER"/>
    <property type="match status" value="1"/>
</dbReference>
<dbReference type="Gene3D" id="3.40.50.10810">
    <property type="entry name" value="Tandem AAA-ATPase domain"/>
    <property type="match status" value="1"/>
</dbReference>
<dbReference type="PANTHER" id="PTHR45623">
    <property type="entry name" value="CHROMODOMAIN-HELICASE-DNA-BINDING PROTEIN 3-RELATED-RELATED"/>
    <property type="match status" value="1"/>
</dbReference>
<dbReference type="Proteomes" id="UP000054845">
    <property type="component" value="Unassembled WGS sequence"/>
</dbReference>
<accession>A0A0N7LAE2</accession>
<organism evidence="13 14">
    <name type="scientific">Ceraceosorus bombacis</name>
    <dbReference type="NCBI Taxonomy" id="401625"/>
    <lineage>
        <taxon>Eukaryota</taxon>
        <taxon>Fungi</taxon>
        <taxon>Dikarya</taxon>
        <taxon>Basidiomycota</taxon>
        <taxon>Ustilaginomycotina</taxon>
        <taxon>Exobasidiomycetes</taxon>
        <taxon>Ceraceosorales</taxon>
        <taxon>Ceraceosoraceae</taxon>
        <taxon>Ceraceosorus</taxon>
    </lineage>
</organism>
<dbReference type="SMART" id="SM00490">
    <property type="entry name" value="HELICc"/>
    <property type="match status" value="1"/>
</dbReference>
<evidence type="ECO:0000256" key="5">
    <source>
        <dbReference type="ARBA" id="ARBA00022801"/>
    </source>
</evidence>
<dbReference type="Pfam" id="PF23588">
    <property type="entry name" value="HTH_CHD1_Hrp3"/>
    <property type="match status" value="1"/>
</dbReference>
<dbReference type="PROSITE" id="PS50013">
    <property type="entry name" value="CHROMO_2"/>
    <property type="match status" value="1"/>
</dbReference>
<feature type="compositionally biased region" description="Low complexity" evidence="9">
    <location>
        <begin position="75"/>
        <end position="97"/>
    </location>
</feature>
<keyword evidence="4" id="KW-0547">Nucleotide-binding</keyword>
<keyword evidence="5" id="KW-0378">Hydrolase</keyword>
<evidence type="ECO:0000256" key="7">
    <source>
        <dbReference type="ARBA" id="ARBA00023125"/>
    </source>
</evidence>
<proteinExistence type="inferred from homology"/>
<feature type="compositionally biased region" description="Basic residues" evidence="9">
    <location>
        <begin position="1465"/>
        <end position="1476"/>
    </location>
</feature>
<keyword evidence="14" id="KW-1185">Reference proteome</keyword>
<feature type="region of interest" description="Disordered" evidence="9">
    <location>
        <begin position="1"/>
        <end position="290"/>
    </location>
</feature>
<feature type="domain" description="Helicase C-terminal" evidence="12">
    <location>
        <begin position="813"/>
        <end position="969"/>
    </location>
</feature>
<dbReference type="Pfam" id="PF00176">
    <property type="entry name" value="SNF2-rel_dom"/>
    <property type="match status" value="1"/>
</dbReference>
<dbReference type="InterPro" id="IPR038718">
    <property type="entry name" value="SNF2-like_sf"/>
</dbReference>
<feature type="region of interest" description="Disordered" evidence="9">
    <location>
        <begin position="1874"/>
        <end position="1895"/>
    </location>
</feature>
<dbReference type="InterPro" id="IPR014001">
    <property type="entry name" value="Helicase_ATP-bd"/>
</dbReference>
<dbReference type="PANTHER" id="PTHR45623:SF14">
    <property type="entry name" value="CHROMODOMAIN-HELICASE-DNA-BINDING PROTEIN 1"/>
    <property type="match status" value="1"/>
</dbReference>
<feature type="compositionally biased region" description="Basic and acidic residues" evidence="9">
    <location>
        <begin position="1067"/>
        <end position="1079"/>
    </location>
</feature>
<dbReference type="GO" id="GO:0003682">
    <property type="term" value="F:chromatin binding"/>
    <property type="evidence" value="ECO:0007669"/>
    <property type="project" value="TreeGrafter"/>
</dbReference>
<dbReference type="GO" id="GO:0005524">
    <property type="term" value="F:ATP binding"/>
    <property type="evidence" value="ECO:0007669"/>
    <property type="project" value="UniProtKB-KW"/>
</dbReference>
<evidence type="ECO:0000256" key="4">
    <source>
        <dbReference type="ARBA" id="ARBA00022741"/>
    </source>
</evidence>
<evidence type="ECO:0000259" key="10">
    <source>
        <dbReference type="PROSITE" id="PS50013"/>
    </source>
</evidence>
<dbReference type="InterPro" id="IPR001650">
    <property type="entry name" value="Helicase_C-like"/>
</dbReference>
<dbReference type="Pfam" id="PF00271">
    <property type="entry name" value="Helicase_C"/>
    <property type="match status" value="1"/>
</dbReference>
<dbReference type="GO" id="GO:0000785">
    <property type="term" value="C:chromatin"/>
    <property type="evidence" value="ECO:0007669"/>
    <property type="project" value="TreeGrafter"/>
</dbReference>
<dbReference type="SUPFAM" id="SSF52540">
    <property type="entry name" value="P-loop containing nucleoside triphosphate hydrolases"/>
    <property type="match status" value="2"/>
</dbReference>
<feature type="compositionally biased region" description="Low complexity" evidence="9">
    <location>
        <begin position="10"/>
        <end position="24"/>
    </location>
</feature>
<dbReference type="GO" id="GO:0042393">
    <property type="term" value="F:histone binding"/>
    <property type="evidence" value="ECO:0007669"/>
    <property type="project" value="TreeGrafter"/>
</dbReference>
<dbReference type="Pfam" id="PF13907">
    <property type="entry name" value="CHD1-like_C"/>
    <property type="match status" value="1"/>
</dbReference>
<dbReference type="InterPro" id="IPR027417">
    <property type="entry name" value="P-loop_NTPase"/>
</dbReference>
<feature type="domain" description="Helicase ATP-binding" evidence="11">
    <location>
        <begin position="520"/>
        <end position="688"/>
    </location>
</feature>
<dbReference type="GO" id="GO:0034728">
    <property type="term" value="P:nucleosome organization"/>
    <property type="evidence" value="ECO:0007669"/>
    <property type="project" value="TreeGrafter"/>
</dbReference>
<dbReference type="EMBL" id="CCYA01000278">
    <property type="protein sequence ID" value="CEH16338.1"/>
    <property type="molecule type" value="Genomic_DNA"/>
</dbReference>
<dbReference type="SMART" id="SM00487">
    <property type="entry name" value="DEXDc"/>
    <property type="match status" value="1"/>
</dbReference>
<keyword evidence="7 13" id="KW-0238">DNA-binding</keyword>
<feature type="compositionally biased region" description="Low complexity" evidence="9">
    <location>
        <begin position="1674"/>
        <end position="1684"/>
    </location>
</feature>
<dbReference type="CDD" id="cd18793">
    <property type="entry name" value="SF2_C_SNF"/>
    <property type="match status" value="1"/>
</dbReference>
<sequence length="1895" mass="212055">MNSVNDTHMSSLSSAAADIPSSAAELPKAVSSDTISQSQSQSSSLVLSHRPAPPAFSDEDGDATGSIKSELSSIASDSPGPSKAPSSSSSSRSASPSRMPNRGLPHIAALGETSAQGSMRSGSVSSASRSPSYTSRPEPRKPTQRLNEAAANPELYGLRRSGRATKQSYIDSSSGEDDDSGDALPGRASRKVKSAKRASALKPKARETFRSAARDDGSESSDDYAQRTHRKAGAPKASTRRTVGRHRNKRPAPDEDEDSADIARIPSRGNRKPNYNEDQLGLSFESDDDPFEDRATEANAAYMQAMPDGELEAIEGVFGHTRAQDFLDDKEDLPTKNMVYTIKWQGYSHLHDTEETYDFLVKSGYGGLKRLENYIRQIVRPEIELLKNPETSREDVELLHIDKERQKDAVEGFKVVERILDQRQNEPSKDHPYSHLAYFCKWKGLSYADCTWEANEDIKDEASRPIQAYLKRVACKTKPEHSQAYHRGRPVYTRMTEQPTYISPGGELKPFQMRGLNWLAYLWSNNQNGILADEMGLGKTVQTVAFLSYLFHSQHQYGPFLVVVPLSTLPAWMQQFEVWAPDMNVVSYIGSAKSREIIRSYEFGSQKRLKINVLVTTYEFVLKDRADLSSIKWQFLAVDEAHRLKNSSAQLYECLMSFHTANKLLITGTPLQNNIKELIALMHFLRPDEFPLEVDFDIENVDPASVRALHEKLDNVMIRRLKKDVVKELPTKSEKILRVEMSSMQQRMYKAILTRNFSLLSQSSSAQFSLLNIAIELKKASNHPYLFEGAEVPSEKREETLKNMVMHSGKMVLVDKLLTRLKQDGHRVLIFSQMVRMLDILSDYMSLRGYIFQRLDGTISSELRRKSIEHFNAPDSPDFAFLLSTRAGGLGINLETADTVIIFDSDWNPQNDLQAMARAHRLTSKHHVSVFRLVTADTIEESVLEKARQKMLLEHAVIANLDTSGTDYEAGKVAKASKSANNPSRDELAQILKLGAQTLFQRGEDDQNTKLSRLDLDQLLESAVDLETAGDTHTSTGGEAFAKLFNVSDIKVGDTDWDDIVPLEERQKAEEEERQRAVHEAAAASSSRRRTAADDGIAKTAKVKATGSDEDVEDEDDDEDEEDDDDEKAGGKRVRKSGGAGGAARFAKQRKSAAERSMDLSDRDLRVLIRGIQRWGDIRWRYDTIAGEGRLHSKNRAVLESFSDDLIAESEKAAAAHEEEKQAAAATSPEAAAALRQKAVMVTVRGISTNGETTLLRHHGLRLLFQKLHKLSEDKRMKWSVPVEHLKGTANWANGWGDELDARLLVGIFKHGFGCWEQIEADDSLGLKDYFFLEEGKKIIEPKSAAGAEGAHADDATQANATEAVESKPKRKLPTMAARPIPNAIHLVRRGDYLLRELLDADEHQRQLRDTKQKNGKDVKEAKSAASAAEKQTASAPPNKKARKTSEARSGHDSPAPAPPPGKAKGIKLSRPKKRSPAAAVKPEDTHTEEEDKSSYSSMDEEDCKESMRPCRKELKRLKETEAMSREDKVVVLKESLSAIGSCIQNVIATRFKDQPTSAAARQRRHLWAWAAFFWPRPVKAAQLRGIYRKMTGASDVASSPIPAPAVIPAVKKRQRSSEDHAARVPSPLAIKTDASAKKPRISPVNVASKPDHKATEQSQAAAASPTRGEDPKATTVAATNSVTVEDRSRAGSVRTLENSAHGSPYNKPGALPRANDSPRPAARASPPERQHNGSSSSHPNDRDAHRRPPSADPHAHPHEVGHPYPHPRHRDELIREHSRDSYGQQREHDIERTRSREHGWERGRDRERDREHDRDAWYGSRERARDWRDERDRAWHHEHDRERARDWDREREMYERDQYYVARDREWQHQSGYARGYSGASGGYAEYPDYYDRR</sequence>
<dbReference type="CDD" id="cd18659">
    <property type="entry name" value="CD2_tandem"/>
    <property type="match status" value="1"/>
</dbReference>
<dbReference type="InterPro" id="IPR023780">
    <property type="entry name" value="Chromo_domain"/>
</dbReference>
<feature type="region of interest" description="Disordered" evidence="9">
    <location>
        <begin position="1067"/>
        <end position="1157"/>
    </location>
</feature>
<feature type="compositionally biased region" description="Low complexity" evidence="9">
    <location>
        <begin position="1424"/>
        <end position="1436"/>
    </location>
</feature>
<dbReference type="InterPro" id="IPR016197">
    <property type="entry name" value="Chromo-like_dom_sf"/>
</dbReference>
<name>A0A0N7LAE2_9BASI</name>
<dbReference type="GO" id="GO:0005634">
    <property type="term" value="C:nucleus"/>
    <property type="evidence" value="ECO:0007669"/>
    <property type="project" value="UniProtKB-SubCell"/>
</dbReference>
<evidence type="ECO:0000256" key="1">
    <source>
        <dbReference type="ARBA" id="ARBA00004123"/>
    </source>
</evidence>
<dbReference type="GO" id="GO:0016887">
    <property type="term" value="F:ATP hydrolysis activity"/>
    <property type="evidence" value="ECO:0007669"/>
    <property type="project" value="TreeGrafter"/>
</dbReference>
<dbReference type="InterPro" id="IPR025260">
    <property type="entry name" value="CHD1-like_C"/>
</dbReference>
<dbReference type="SUPFAM" id="SSF54160">
    <property type="entry name" value="Chromo domain-like"/>
    <property type="match status" value="2"/>
</dbReference>
<dbReference type="Gene3D" id="3.40.50.300">
    <property type="entry name" value="P-loop containing nucleotide triphosphate hydrolases"/>
    <property type="match status" value="1"/>
</dbReference>
<protein>
    <submittedName>
        <fullName evidence="13">Chromodomain-helicase dna-binding protein</fullName>
    </submittedName>
</protein>
<evidence type="ECO:0000256" key="3">
    <source>
        <dbReference type="ARBA" id="ARBA00022737"/>
    </source>
</evidence>
<evidence type="ECO:0000256" key="2">
    <source>
        <dbReference type="ARBA" id="ARBA00007025"/>
    </source>
</evidence>
<feature type="compositionally biased region" description="Low complexity" evidence="9">
    <location>
        <begin position="118"/>
        <end position="136"/>
    </location>
</feature>
<dbReference type="InterPro" id="IPR000330">
    <property type="entry name" value="SNF2_N"/>
</dbReference>
<feature type="compositionally biased region" description="Basic and acidic residues" evidence="9">
    <location>
        <begin position="204"/>
        <end position="217"/>
    </location>
</feature>
<dbReference type="InterPro" id="IPR041150">
    <property type="entry name" value="Cdh1_DBD"/>
</dbReference>
<dbReference type="Gene3D" id="6.10.140.1440">
    <property type="match status" value="1"/>
</dbReference>
<dbReference type="Gene3D" id="2.40.50.40">
    <property type="match status" value="2"/>
</dbReference>
<feature type="compositionally biased region" description="Acidic residues" evidence="9">
    <location>
        <begin position="1108"/>
        <end position="1127"/>
    </location>
</feature>
<dbReference type="STRING" id="401625.A0A0N7LAE2"/>
<feature type="compositionally biased region" description="Basic and acidic residues" evidence="9">
    <location>
        <begin position="1406"/>
        <end position="1423"/>
    </location>
</feature>
<dbReference type="Gene3D" id="1.10.10.60">
    <property type="entry name" value="Homeodomain-like"/>
    <property type="match status" value="1"/>
</dbReference>
<feature type="compositionally biased region" description="Low complexity" evidence="9">
    <location>
        <begin position="1713"/>
        <end position="1726"/>
    </location>
</feature>
<keyword evidence="13" id="KW-0347">Helicase</keyword>
<comment type="similarity">
    <text evidence="2">Belongs to the SNF2/RAD54 helicase family.</text>
</comment>
<keyword evidence="3" id="KW-0677">Repeat</keyword>
<evidence type="ECO:0000259" key="12">
    <source>
        <dbReference type="PROSITE" id="PS51194"/>
    </source>
</evidence>
<keyword evidence="6" id="KW-0067">ATP-binding</keyword>
<evidence type="ECO:0000313" key="13">
    <source>
        <dbReference type="EMBL" id="CEH16338.1"/>
    </source>
</evidence>
<evidence type="ECO:0000256" key="6">
    <source>
        <dbReference type="ARBA" id="ARBA00022840"/>
    </source>
</evidence>
<dbReference type="InterPro" id="IPR049730">
    <property type="entry name" value="SNF2/RAD54-like_C"/>
</dbReference>
<feature type="compositionally biased region" description="Basic residues" evidence="9">
    <location>
        <begin position="227"/>
        <end position="250"/>
    </location>
</feature>
<reference evidence="13 14" key="1">
    <citation type="submission" date="2014-09" db="EMBL/GenBank/DDBJ databases">
        <authorList>
            <person name="Magalhaes I.L.F."/>
            <person name="Oliveira U."/>
            <person name="Santos F.R."/>
            <person name="Vidigal T.H.D.A."/>
            <person name="Brescovit A.D."/>
            <person name="Santos A.J."/>
        </authorList>
    </citation>
    <scope>NUCLEOTIDE SEQUENCE [LARGE SCALE GENOMIC DNA]</scope>
</reference>
<evidence type="ECO:0000256" key="8">
    <source>
        <dbReference type="ARBA" id="ARBA00023242"/>
    </source>
</evidence>
<dbReference type="OrthoDB" id="5857104at2759"/>
<evidence type="ECO:0000313" key="14">
    <source>
        <dbReference type="Proteomes" id="UP000054845"/>
    </source>
</evidence>
<dbReference type="Pfam" id="PF18196">
    <property type="entry name" value="Cdh1_DBD_1"/>
    <property type="match status" value="1"/>
</dbReference>
<dbReference type="InterPro" id="IPR000953">
    <property type="entry name" value="Chromo/chromo_shadow_dom"/>
</dbReference>
<dbReference type="PROSITE" id="PS51192">
    <property type="entry name" value="HELICASE_ATP_BIND_1"/>
    <property type="match status" value="1"/>
</dbReference>
<dbReference type="GO" id="GO:0003677">
    <property type="term" value="F:DNA binding"/>
    <property type="evidence" value="ECO:0007669"/>
    <property type="project" value="UniProtKB-KW"/>
</dbReference>
<comment type="subcellular location">
    <subcellularLocation>
        <location evidence="1">Nucleus</location>
    </subcellularLocation>
</comment>